<comment type="caution">
    <text evidence="12">The sequence shown here is derived from an EMBL/GenBank/DDBJ whole genome shotgun (WGS) entry which is preliminary data.</text>
</comment>
<reference evidence="12 13" key="1">
    <citation type="submission" date="2019-06" db="EMBL/GenBank/DDBJ databases">
        <title>Draft genomes of female and male turbot (Scophthalmus maximus).</title>
        <authorList>
            <person name="Xu H."/>
            <person name="Xu X.-W."/>
            <person name="Shao C."/>
            <person name="Chen S."/>
        </authorList>
    </citation>
    <scope>NUCLEOTIDE SEQUENCE [LARGE SCALE GENOMIC DNA]</scope>
    <source>
        <strain evidence="12">Ysfricsl-2016a</strain>
        <tissue evidence="12">Blood</tissue>
    </source>
</reference>
<keyword evidence="5" id="KW-0378">Hydrolase</keyword>
<dbReference type="InterPro" id="IPR001192">
    <property type="entry name" value="PI-PLC_fam"/>
</dbReference>
<proteinExistence type="predicted"/>
<evidence type="ECO:0000313" key="13">
    <source>
        <dbReference type="Proteomes" id="UP000438429"/>
    </source>
</evidence>
<dbReference type="FunFam" id="2.30.29.30:FF:000088">
    <property type="entry name" value="Phosphoinositide phospholipase C"/>
    <property type="match status" value="1"/>
</dbReference>
<dbReference type="GO" id="GO:0016042">
    <property type="term" value="P:lipid catabolic process"/>
    <property type="evidence" value="ECO:0007669"/>
    <property type="project" value="UniProtKB-KW"/>
</dbReference>
<evidence type="ECO:0000256" key="6">
    <source>
        <dbReference type="ARBA" id="ARBA00022837"/>
    </source>
</evidence>
<dbReference type="InterPro" id="IPR001849">
    <property type="entry name" value="PH_domain"/>
</dbReference>
<dbReference type="Pfam" id="PF00169">
    <property type="entry name" value="PH"/>
    <property type="match status" value="1"/>
</dbReference>
<dbReference type="GO" id="GO:0035556">
    <property type="term" value="P:intracellular signal transduction"/>
    <property type="evidence" value="ECO:0007669"/>
    <property type="project" value="InterPro"/>
</dbReference>
<dbReference type="Gene3D" id="2.30.29.30">
    <property type="entry name" value="Pleckstrin-homology domain (PH domain)/Phosphotyrosine-binding domain (PTB)"/>
    <property type="match status" value="1"/>
</dbReference>
<evidence type="ECO:0000256" key="7">
    <source>
        <dbReference type="ARBA" id="ARBA00022963"/>
    </source>
</evidence>
<gene>
    <name evidence="12" type="ORF">F2P81_015369</name>
</gene>
<dbReference type="GO" id="GO:0004435">
    <property type="term" value="F:phosphatidylinositol-4,5-bisphosphate phospholipase C activity"/>
    <property type="evidence" value="ECO:0007669"/>
    <property type="project" value="UniProtKB-EC"/>
</dbReference>
<keyword evidence="7" id="KW-0442">Lipid degradation</keyword>
<keyword evidence="4" id="KW-0677">Repeat</keyword>
<evidence type="ECO:0000256" key="2">
    <source>
        <dbReference type="ARBA" id="ARBA00012368"/>
    </source>
</evidence>
<dbReference type="InterPro" id="IPR011993">
    <property type="entry name" value="PH-like_dom_sf"/>
</dbReference>
<comment type="cofactor">
    <cofactor evidence="1">
        <name>Ca(2+)</name>
        <dbReference type="ChEBI" id="CHEBI:29108"/>
    </cofactor>
</comment>
<dbReference type="PANTHER" id="PTHR10336:SF33">
    <property type="entry name" value="1-PHOSPHATIDYLINOSITOL 4,5-BISPHOSPHATE PHOSPHODIESTERASE DELTA-3"/>
    <property type="match status" value="1"/>
</dbReference>
<protein>
    <recommendedName>
        <fullName evidence="2">phosphoinositide phospholipase C</fullName>
        <ecNumber evidence="2">3.1.4.11</ecNumber>
    </recommendedName>
</protein>
<evidence type="ECO:0000256" key="1">
    <source>
        <dbReference type="ARBA" id="ARBA00001913"/>
    </source>
</evidence>
<organism evidence="12 13">
    <name type="scientific">Scophthalmus maximus</name>
    <name type="common">Turbot</name>
    <name type="synonym">Psetta maxima</name>
    <dbReference type="NCBI Taxonomy" id="52904"/>
    <lineage>
        <taxon>Eukaryota</taxon>
        <taxon>Metazoa</taxon>
        <taxon>Chordata</taxon>
        <taxon>Craniata</taxon>
        <taxon>Vertebrata</taxon>
        <taxon>Euteleostomi</taxon>
        <taxon>Actinopterygii</taxon>
        <taxon>Neopterygii</taxon>
        <taxon>Teleostei</taxon>
        <taxon>Neoteleostei</taxon>
        <taxon>Acanthomorphata</taxon>
        <taxon>Carangaria</taxon>
        <taxon>Pleuronectiformes</taxon>
        <taxon>Pleuronectoidei</taxon>
        <taxon>Scophthalmidae</taxon>
        <taxon>Scophthalmus</taxon>
    </lineage>
</organism>
<dbReference type="GO" id="GO:0005886">
    <property type="term" value="C:plasma membrane"/>
    <property type="evidence" value="ECO:0007669"/>
    <property type="project" value="TreeGrafter"/>
</dbReference>
<dbReference type="PANTHER" id="PTHR10336">
    <property type="entry name" value="PHOSPHOINOSITIDE-SPECIFIC PHOSPHOLIPASE C FAMILY PROTEIN"/>
    <property type="match status" value="1"/>
</dbReference>
<keyword evidence="9" id="KW-0807">Transducer</keyword>
<evidence type="ECO:0000259" key="11">
    <source>
        <dbReference type="PROSITE" id="PS50003"/>
    </source>
</evidence>
<dbReference type="PROSITE" id="PS50003">
    <property type="entry name" value="PH_DOMAIN"/>
    <property type="match status" value="1"/>
</dbReference>
<evidence type="ECO:0000256" key="3">
    <source>
        <dbReference type="ARBA" id="ARBA00022723"/>
    </source>
</evidence>
<evidence type="ECO:0000256" key="5">
    <source>
        <dbReference type="ARBA" id="ARBA00022801"/>
    </source>
</evidence>
<evidence type="ECO:0000256" key="4">
    <source>
        <dbReference type="ARBA" id="ARBA00022737"/>
    </source>
</evidence>
<feature type="domain" description="PH" evidence="11">
    <location>
        <begin position="51"/>
        <end position="160"/>
    </location>
</feature>
<dbReference type="GO" id="GO:0046872">
    <property type="term" value="F:metal ion binding"/>
    <property type="evidence" value="ECO:0007669"/>
    <property type="project" value="UniProtKB-KW"/>
</dbReference>
<keyword evidence="8" id="KW-0443">Lipid metabolism</keyword>
<accession>A0A6A4SKH9</accession>
<evidence type="ECO:0000256" key="8">
    <source>
        <dbReference type="ARBA" id="ARBA00023098"/>
    </source>
</evidence>
<dbReference type="Proteomes" id="UP000438429">
    <property type="component" value="Unassembled WGS sequence"/>
</dbReference>
<comment type="catalytic activity">
    <reaction evidence="10">
        <text>a 1,2-diacyl-sn-glycero-3-phospho-(1D-myo-inositol-4,5-bisphosphate) + H2O = 1D-myo-inositol 1,4,5-trisphosphate + a 1,2-diacyl-sn-glycerol + H(+)</text>
        <dbReference type="Rhea" id="RHEA:33179"/>
        <dbReference type="ChEBI" id="CHEBI:15377"/>
        <dbReference type="ChEBI" id="CHEBI:15378"/>
        <dbReference type="ChEBI" id="CHEBI:17815"/>
        <dbReference type="ChEBI" id="CHEBI:58456"/>
        <dbReference type="ChEBI" id="CHEBI:203600"/>
        <dbReference type="EC" id="3.1.4.11"/>
    </reaction>
    <physiologicalReaction direction="left-to-right" evidence="10">
        <dbReference type="Rhea" id="RHEA:33180"/>
    </physiologicalReaction>
</comment>
<evidence type="ECO:0000256" key="9">
    <source>
        <dbReference type="ARBA" id="ARBA00023224"/>
    </source>
</evidence>
<dbReference type="AlphaFoldDB" id="A0A6A4SKH9"/>
<dbReference type="EC" id="3.1.4.11" evidence="2"/>
<evidence type="ECO:0000256" key="10">
    <source>
        <dbReference type="ARBA" id="ARBA00023674"/>
    </source>
</evidence>
<sequence>MKKTNWVQLSKPEESSPSLHFFGTVLTRRSRACRCVPKRETRRLLDNEDIHLMMQGSHMVKVRSPRWQKSRNLRLLEDGLTVWCESTKSSRKAKAQQTLTEVECVREGCKSEALRRLAGSVPESRCFTVVFRGARKSLDLLCPCEDDARRWVRGLRTLKERVANMTQKEKLDQYPAPNFPKCARINLV</sequence>
<dbReference type="SUPFAM" id="SSF50729">
    <property type="entry name" value="PH domain-like"/>
    <property type="match status" value="1"/>
</dbReference>
<dbReference type="EMBL" id="VEVO01000013">
    <property type="protein sequence ID" value="KAF0033079.1"/>
    <property type="molecule type" value="Genomic_DNA"/>
</dbReference>
<name>A0A6A4SKH9_SCOMX</name>
<keyword evidence="6" id="KW-0106">Calcium</keyword>
<evidence type="ECO:0000313" key="12">
    <source>
        <dbReference type="EMBL" id="KAF0033079.1"/>
    </source>
</evidence>
<keyword evidence="3" id="KW-0479">Metal-binding</keyword>